<feature type="compositionally biased region" description="Polar residues" evidence="1">
    <location>
        <begin position="484"/>
        <end position="494"/>
    </location>
</feature>
<keyword evidence="3" id="KW-1185">Reference proteome</keyword>
<dbReference type="Proteomes" id="UP000076078">
    <property type="component" value="Unassembled WGS sequence"/>
</dbReference>
<dbReference type="InParanoid" id="A0A152A6Q6"/>
<evidence type="ECO:0000256" key="1">
    <source>
        <dbReference type="SAM" id="MobiDB-lite"/>
    </source>
</evidence>
<accession>A0A152A6Q6</accession>
<dbReference type="Gene3D" id="3.40.50.300">
    <property type="entry name" value="P-loop containing nucleotide triphosphate hydrolases"/>
    <property type="match status" value="1"/>
</dbReference>
<dbReference type="OMA" id="CQGADSI"/>
<gene>
    <name evidence="2" type="ORF">DLAC_01767</name>
</gene>
<dbReference type="OrthoDB" id="10263927at2759"/>
<dbReference type="STRING" id="361077.A0A152A6Q6"/>
<dbReference type="InterPro" id="IPR027417">
    <property type="entry name" value="P-loop_NTPase"/>
</dbReference>
<sequence length="562" mass="64504">MESILTSNSNPLGNTTSIINNNNINNNNNNNSNNPIIDCIKEGILSYIYLVEDNEFTKNNNVIPKPKKQWFQNNSFSFDSSNLDISQVKEIYEYIKFFEIQQTQDYHMNDNIKRYARFHLNLTLKFMGCKSIHARLISNAVFEQFERCREIMYSQKQSSSTETDTTSNLNNNSNSNNNSIIKDKRSIYCVSIQRSTFYYLIGHILTGYQYSKPQYIHDFPVASEVQEKKHSFTILLGGTSGCGKSTLTALLASRIGFTAVISTDNIRQLLRKFISRTESPILWASTYHAGEIISDPSLSHKDKILKGYEAQNEMIFNKLDVLIGQYEQRRESLIIEGVHLDTRVIVRLVEKHPTCIPFLMYISNEMKHKERFAIRSKYMTLDPHQNKYTKYFKNIRIINDYLCSGADEYMIPQIDNTSIDRSLATIHGTIFACLKRKANFGESYFSTKTNKFSMLYSEYEQIQHQFWSSKGMLRLIQKKRETPGVQSGADNSANPVDLPEENFNSDNEEEDEDKKSAPKLSSKDSGGQSNPNDDDDDSDTSDSNSEDTDRIDYYLDCGSLGS</sequence>
<feature type="region of interest" description="Disordered" evidence="1">
    <location>
        <begin position="480"/>
        <end position="562"/>
    </location>
</feature>
<dbReference type="EMBL" id="LODT01000006">
    <property type="protein sequence ID" value="KYR01757.1"/>
    <property type="molecule type" value="Genomic_DNA"/>
</dbReference>
<comment type="caution">
    <text evidence="2">The sequence shown here is derived from an EMBL/GenBank/DDBJ whole genome shotgun (WGS) entry which is preliminary data.</text>
</comment>
<reference evidence="2 3" key="1">
    <citation type="submission" date="2015-12" db="EMBL/GenBank/DDBJ databases">
        <title>Dictyostelia acquired genes for synthesis and detection of signals that induce cell-type specialization by lateral gene transfer from prokaryotes.</title>
        <authorList>
            <person name="Gloeckner G."/>
            <person name="Schaap P."/>
        </authorList>
    </citation>
    <scope>NUCLEOTIDE SEQUENCE [LARGE SCALE GENOMIC DNA]</scope>
    <source>
        <strain evidence="2 3">TK</strain>
    </source>
</reference>
<dbReference type="SUPFAM" id="SSF52540">
    <property type="entry name" value="P-loop containing nucleoside triphosphate hydrolases"/>
    <property type="match status" value="1"/>
</dbReference>
<feature type="compositionally biased region" description="Low complexity" evidence="1">
    <location>
        <begin position="158"/>
        <end position="177"/>
    </location>
</feature>
<dbReference type="PANTHER" id="PTHR33477">
    <property type="entry name" value="P-LOOP NTPASE DOMAIN-CONTAINING PROTEIN LPA1 HOMOLOG 1"/>
    <property type="match status" value="1"/>
</dbReference>
<name>A0A152A6Q6_TIELA</name>
<dbReference type="PANTHER" id="PTHR33477:SF3">
    <property type="entry name" value="P-LOOP NTPASE DOMAIN-CONTAINING PROTEIN LPA1 HOMOLOG 1"/>
    <property type="match status" value="1"/>
</dbReference>
<feature type="compositionally biased region" description="Acidic residues" evidence="1">
    <location>
        <begin position="532"/>
        <end position="546"/>
    </location>
</feature>
<evidence type="ECO:0000313" key="3">
    <source>
        <dbReference type="Proteomes" id="UP000076078"/>
    </source>
</evidence>
<feature type="region of interest" description="Disordered" evidence="1">
    <location>
        <begin position="156"/>
        <end position="177"/>
    </location>
</feature>
<organism evidence="2 3">
    <name type="scientific">Tieghemostelium lacteum</name>
    <name type="common">Slime mold</name>
    <name type="synonym">Dictyostelium lacteum</name>
    <dbReference type="NCBI Taxonomy" id="361077"/>
    <lineage>
        <taxon>Eukaryota</taxon>
        <taxon>Amoebozoa</taxon>
        <taxon>Evosea</taxon>
        <taxon>Eumycetozoa</taxon>
        <taxon>Dictyostelia</taxon>
        <taxon>Dictyosteliales</taxon>
        <taxon>Raperosteliaceae</taxon>
        <taxon>Tieghemostelium</taxon>
    </lineage>
</organism>
<protein>
    <submittedName>
        <fullName evidence="2">Uncharacterized protein</fullName>
    </submittedName>
</protein>
<evidence type="ECO:0000313" key="2">
    <source>
        <dbReference type="EMBL" id="KYR01757.1"/>
    </source>
</evidence>
<proteinExistence type="predicted"/>
<dbReference type="AlphaFoldDB" id="A0A152A6Q6"/>